<feature type="binding site" evidence="9">
    <location>
        <position position="73"/>
    </location>
    <ligand>
        <name>4-amino-2-methyl-5-(diphosphooxymethyl)pyrimidine</name>
        <dbReference type="ChEBI" id="CHEBI:57841"/>
    </ligand>
</feature>
<evidence type="ECO:0000256" key="3">
    <source>
        <dbReference type="ARBA" id="ARBA00022723"/>
    </source>
</evidence>
<dbReference type="PANTHER" id="PTHR20857:SF23">
    <property type="entry name" value="THIAMINE BIOSYNTHETIC BIFUNCTIONAL ENZYME"/>
    <property type="match status" value="1"/>
</dbReference>
<comment type="function">
    <text evidence="9">Condenses 4-methyl-5-(beta-hydroxyethyl)thiazole monophosphate (THZ-P) and 2-methyl-4-amino-5-hydroxymethyl pyrimidine pyrophosphate (HMP-PP) to form thiamine monophosphate (TMP).</text>
</comment>
<evidence type="ECO:0000256" key="7">
    <source>
        <dbReference type="ARBA" id="ARBA00047851"/>
    </source>
</evidence>
<evidence type="ECO:0000313" key="14">
    <source>
        <dbReference type="Proteomes" id="UP001597545"/>
    </source>
</evidence>
<dbReference type="Pfam" id="PF02581">
    <property type="entry name" value="TMP-TENI"/>
    <property type="match status" value="1"/>
</dbReference>
<evidence type="ECO:0000313" key="13">
    <source>
        <dbReference type="EMBL" id="MFD2547418.1"/>
    </source>
</evidence>
<evidence type="ECO:0000256" key="9">
    <source>
        <dbReference type="HAMAP-Rule" id="MF_00097"/>
    </source>
</evidence>
<dbReference type="Proteomes" id="UP001597545">
    <property type="component" value="Unassembled WGS sequence"/>
</dbReference>
<feature type="binding site" evidence="9">
    <location>
        <position position="112"/>
    </location>
    <ligand>
        <name>4-amino-2-methyl-5-(diphosphooxymethyl)pyrimidine</name>
        <dbReference type="ChEBI" id="CHEBI:57841"/>
    </ligand>
</feature>
<dbReference type="InterPro" id="IPR036206">
    <property type="entry name" value="ThiamineP_synth_sf"/>
</dbReference>
<evidence type="ECO:0000256" key="10">
    <source>
        <dbReference type="RuleBase" id="RU003826"/>
    </source>
</evidence>
<keyword evidence="5 9" id="KW-0784">Thiamine biosynthesis</keyword>
<dbReference type="PANTHER" id="PTHR20857">
    <property type="entry name" value="THIAMINE-PHOSPHATE PYROPHOSPHORYLASE"/>
    <property type="match status" value="1"/>
</dbReference>
<comment type="caution">
    <text evidence="9">Lacks conserved residue(s) required for the propagation of feature annotation.</text>
</comment>
<comment type="pathway">
    <text evidence="1 9 11">Cofactor biosynthesis; thiamine diphosphate biosynthesis; thiamine phosphate from 4-amino-2-methyl-5-diphosphomethylpyrimidine and 4-methyl-5-(2-phosphoethyl)-thiazole: step 1/1.</text>
</comment>
<dbReference type="SUPFAM" id="SSF51391">
    <property type="entry name" value="Thiamin phosphate synthase"/>
    <property type="match status" value="1"/>
</dbReference>
<comment type="similarity">
    <text evidence="9 10">Belongs to the thiamine-phosphate synthase family.</text>
</comment>
<evidence type="ECO:0000256" key="1">
    <source>
        <dbReference type="ARBA" id="ARBA00005165"/>
    </source>
</evidence>
<feature type="domain" description="Thiamine phosphate synthase/TenI" evidence="12">
    <location>
        <begin position="11"/>
        <end position="192"/>
    </location>
</feature>
<feature type="binding site" evidence="9">
    <location>
        <begin position="138"/>
        <end position="140"/>
    </location>
    <ligand>
        <name>2-[(2R,5Z)-2-carboxy-4-methylthiazol-5(2H)-ylidene]ethyl phosphate</name>
        <dbReference type="ChEBI" id="CHEBI:62899"/>
    </ligand>
</feature>
<comment type="catalytic activity">
    <reaction evidence="7 9 10">
        <text>2-(2-carboxy-4-methylthiazol-5-yl)ethyl phosphate + 4-amino-2-methyl-5-(diphosphooxymethyl)pyrimidine + 2 H(+) = thiamine phosphate + CO2 + diphosphate</text>
        <dbReference type="Rhea" id="RHEA:47848"/>
        <dbReference type="ChEBI" id="CHEBI:15378"/>
        <dbReference type="ChEBI" id="CHEBI:16526"/>
        <dbReference type="ChEBI" id="CHEBI:33019"/>
        <dbReference type="ChEBI" id="CHEBI:37575"/>
        <dbReference type="ChEBI" id="CHEBI:57841"/>
        <dbReference type="ChEBI" id="CHEBI:62890"/>
        <dbReference type="EC" id="2.5.1.3"/>
    </reaction>
</comment>
<dbReference type="CDD" id="cd00564">
    <property type="entry name" value="TMP_TenI"/>
    <property type="match status" value="1"/>
</dbReference>
<feature type="binding site" evidence="9">
    <location>
        <position position="74"/>
    </location>
    <ligand>
        <name>Mg(2+)</name>
        <dbReference type="ChEBI" id="CHEBI:18420"/>
    </ligand>
</feature>
<evidence type="ECO:0000256" key="4">
    <source>
        <dbReference type="ARBA" id="ARBA00022842"/>
    </source>
</evidence>
<keyword evidence="4 9" id="KW-0460">Magnesium</keyword>
<dbReference type="RefSeq" id="WP_380902154.1">
    <property type="nucleotide sequence ID" value="NZ_JBHUEG010000007.1"/>
</dbReference>
<comment type="catalytic activity">
    <reaction evidence="8 9 10">
        <text>2-[(2R,5Z)-2-carboxy-4-methylthiazol-5(2H)-ylidene]ethyl phosphate + 4-amino-2-methyl-5-(diphosphooxymethyl)pyrimidine + 2 H(+) = thiamine phosphate + CO2 + diphosphate</text>
        <dbReference type="Rhea" id="RHEA:47844"/>
        <dbReference type="ChEBI" id="CHEBI:15378"/>
        <dbReference type="ChEBI" id="CHEBI:16526"/>
        <dbReference type="ChEBI" id="CHEBI:33019"/>
        <dbReference type="ChEBI" id="CHEBI:37575"/>
        <dbReference type="ChEBI" id="CHEBI:57841"/>
        <dbReference type="ChEBI" id="CHEBI:62899"/>
        <dbReference type="EC" id="2.5.1.3"/>
    </reaction>
</comment>
<reference evidence="14" key="1">
    <citation type="journal article" date="2019" name="Int. J. Syst. Evol. Microbiol.">
        <title>The Global Catalogue of Microorganisms (GCM) 10K type strain sequencing project: providing services to taxonomists for standard genome sequencing and annotation.</title>
        <authorList>
            <consortium name="The Broad Institute Genomics Platform"/>
            <consortium name="The Broad Institute Genome Sequencing Center for Infectious Disease"/>
            <person name="Wu L."/>
            <person name="Ma J."/>
        </authorList>
    </citation>
    <scope>NUCLEOTIDE SEQUENCE [LARGE SCALE GENOMIC DNA]</scope>
    <source>
        <strain evidence="14">KCTC 42662</strain>
    </source>
</reference>
<proteinExistence type="inferred from homology"/>
<keyword evidence="14" id="KW-1185">Reference proteome</keyword>
<feature type="binding site" evidence="9">
    <location>
        <position position="93"/>
    </location>
    <ligand>
        <name>Mg(2+)</name>
        <dbReference type="ChEBI" id="CHEBI:18420"/>
    </ligand>
</feature>
<feature type="binding site" evidence="9">
    <location>
        <begin position="41"/>
        <end position="45"/>
    </location>
    <ligand>
        <name>4-amino-2-methyl-5-(diphosphooxymethyl)pyrimidine</name>
        <dbReference type="ChEBI" id="CHEBI:57841"/>
    </ligand>
</feature>
<dbReference type="GO" id="GO:0004789">
    <property type="term" value="F:thiamine-phosphate diphosphorylase activity"/>
    <property type="evidence" value="ECO:0007669"/>
    <property type="project" value="UniProtKB-EC"/>
</dbReference>
<evidence type="ECO:0000256" key="8">
    <source>
        <dbReference type="ARBA" id="ARBA00047883"/>
    </source>
</evidence>
<dbReference type="EMBL" id="JBHULR010000003">
    <property type="protein sequence ID" value="MFD2547418.1"/>
    <property type="molecule type" value="Genomic_DNA"/>
</dbReference>
<dbReference type="HAMAP" id="MF_00097">
    <property type="entry name" value="TMP_synthase"/>
    <property type="match status" value="1"/>
</dbReference>
<keyword evidence="2 9" id="KW-0808">Transferase</keyword>
<comment type="catalytic activity">
    <reaction evidence="6 9 10">
        <text>4-methyl-5-(2-phosphooxyethyl)-thiazole + 4-amino-2-methyl-5-(diphosphooxymethyl)pyrimidine + H(+) = thiamine phosphate + diphosphate</text>
        <dbReference type="Rhea" id="RHEA:22328"/>
        <dbReference type="ChEBI" id="CHEBI:15378"/>
        <dbReference type="ChEBI" id="CHEBI:33019"/>
        <dbReference type="ChEBI" id="CHEBI:37575"/>
        <dbReference type="ChEBI" id="CHEBI:57841"/>
        <dbReference type="ChEBI" id="CHEBI:58296"/>
        <dbReference type="EC" id="2.5.1.3"/>
    </reaction>
</comment>
<name>A0ABW5KG59_9SPHI</name>
<comment type="caution">
    <text evidence="13">The sequence shown here is derived from an EMBL/GenBank/DDBJ whole genome shotgun (WGS) entry which is preliminary data.</text>
</comment>
<gene>
    <name evidence="9 13" type="primary">thiE</name>
    <name evidence="13" type="ORF">ACFSR5_07135</name>
</gene>
<protein>
    <recommendedName>
        <fullName evidence="9">Thiamine-phosphate synthase</fullName>
        <shortName evidence="9">TP synthase</shortName>
        <shortName evidence="9">TPS</shortName>
        <ecNumber evidence="9">2.5.1.3</ecNumber>
    </recommendedName>
    <alternativeName>
        <fullName evidence="9">Thiamine-phosphate pyrophosphorylase</fullName>
        <shortName evidence="9">TMP pyrophosphorylase</shortName>
        <shortName evidence="9">TMP-PPase</shortName>
    </alternativeName>
</protein>
<comment type="cofactor">
    <cofactor evidence="9">
        <name>Mg(2+)</name>
        <dbReference type="ChEBI" id="CHEBI:18420"/>
    </cofactor>
    <text evidence="9">Binds 1 Mg(2+) ion per subunit.</text>
</comment>
<dbReference type="EC" id="2.5.1.3" evidence="9"/>
<dbReference type="InterPro" id="IPR034291">
    <property type="entry name" value="TMP_synthase"/>
</dbReference>
<keyword evidence="3 9" id="KW-0479">Metal-binding</keyword>
<organism evidence="13 14">
    <name type="scientific">Sphingobacterium suaedae</name>
    <dbReference type="NCBI Taxonomy" id="1686402"/>
    <lineage>
        <taxon>Bacteria</taxon>
        <taxon>Pseudomonadati</taxon>
        <taxon>Bacteroidota</taxon>
        <taxon>Sphingobacteriia</taxon>
        <taxon>Sphingobacteriales</taxon>
        <taxon>Sphingobacteriaceae</taxon>
        <taxon>Sphingobacterium</taxon>
    </lineage>
</organism>
<sequence length="210" mass="23352">MPFNPAFPYPLYLVISEKDCAPRPWLWVAEQAIRGGVDIIQLREKDASTPTLLEKARRLKLLTDRYTIPLLINDRADIATQVSAWGVHVGQQDMQPLDIQRQYADQLHIGWSLENLRQLDSPQMQAVHHLGVSPIFATATKTNTITEWGYAGLSSIYHATDKPLIGIGNMNKKTAQAAYQAGACSVAVVSAICSAKDPQRTARFLKQQLT</sequence>
<feature type="binding site" evidence="9">
    <location>
        <begin position="189"/>
        <end position="190"/>
    </location>
    <ligand>
        <name>2-[(2R,5Z)-2-carboxy-4-methylthiazol-5(2H)-ylidene]ethyl phosphate</name>
        <dbReference type="ChEBI" id="CHEBI:62899"/>
    </ligand>
</feature>
<evidence type="ECO:0000256" key="5">
    <source>
        <dbReference type="ARBA" id="ARBA00022977"/>
    </source>
</evidence>
<feature type="binding site" evidence="9">
    <location>
        <position position="141"/>
    </location>
    <ligand>
        <name>4-amino-2-methyl-5-(diphosphooxymethyl)pyrimidine</name>
        <dbReference type="ChEBI" id="CHEBI:57841"/>
    </ligand>
</feature>
<evidence type="ECO:0000256" key="6">
    <source>
        <dbReference type="ARBA" id="ARBA00047334"/>
    </source>
</evidence>
<accession>A0ABW5KG59</accession>
<dbReference type="InterPro" id="IPR022998">
    <property type="entry name" value="ThiamineP_synth_TenI"/>
</dbReference>
<dbReference type="InterPro" id="IPR013785">
    <property type="entry name" value="Aldolase_TIM"/>
</dbReference>
<evidence type="ECO:0000259" key="12">
    <source>
        <dbReference type="Pfam" id="PF02581"/>
    </source>
</evidence>
<dbReference type="Gene3D" id="3.20.20.70">
    <property type="entry name" value="Aldolase class I"/>
    <property type="match status" value="1"/>
</dbReference>
<evidence type="ECO:0000256" key="2">
    <source>
        <dbReference type="ARBA" id="ARBA00022679"/>
    </source>
</evidence>
<evidence type="ECO:0000256" key="11">
    <source>
        <dbReference type="RuleBase" id="RU004253"/>
    </source>
</evidence>
<dbReference type="NCBIfam" id="TIGR00693">
    <property type="entry name" value="thiE"/>
    <property type="match status" value="1"/>
</dbReference>